<dbReference type="EMBL" id="BSDO01000006">
    <property type="protein sequence ID" value="GLI24036.1"/>
    <property type="molecule type" value="Genomic_DNA"/>
</dbReference>
<dbReference type="EMBL" id="JAVDPY010000007">
    <property type="protein sequence ID" value="MDR6335411.1"/>
    <property type="molecule type" value="Genomic_DNA"/>
</dbReference>
<sequence>MAMPVYDRVHPLRKPKGFEPVVQRWSTAFANNCRALCVAFHGVQGKSAEEVHASPFFGWIEQALALPDGPTVSDHAAFVDQNGLYTHILAAYWLDEEKRDRFLADPVVAGWWEDAARLTEPTGYFRESMTVPVERQESIYWQDYAGGLSAAPDVALYPTPWCGYYGAMRDRIPLAAADTLESPIAALVQVERETKGARWRLAIPHNFAVIRSAAFWGRCDPEQAENYMRELRAPLMKGMDFLKENGEASGCASLRFQQTCDAAGAPVLETHALGYFLSLGHLENWAEHHPTHEAIFSAAIARYRKYGKANQLRTWHEVFVLPEGDKHQFEYVNCAPGTGLLGFLPGERV</sequence>
<evidence type="ECO:0000313" key="7">
    <source>
        <dbReference type="EMBL" id="GLI24036.1"/>
    </source>
</evidence>
<dbReference type="RefSeq" id="WP_281808858.1">
    <property type="nucleotide sequence ID" value="NZ_BSDO01000006.1"/>
</dbReference>
<name>A0A9W6CPY6_XANFL</name>
<dbReference type="InterPro" id="IPR025702">
    <property type="entry name" value="OXD"/>
</dbReference>
<dbReference type="GO" id="GO:0046872">
    <property type="term" value="F:metal ion binding"/>
    <property type="evidence" value="ECO:0007669"/>
    <property type="project" value="UniProtKB-KW"/>
</dbReference>
<keyword evidence="2" id="KW-0349">Heme</keyword>
<comment type="similarity">
    <text evidence="6">Belongs to the heme-containing dehydratase family.</text>
</comment>
<evidence type="ECO:0000256" key="5">
    <source>
        <dbReference type="ARBA" id="ARBA00023239"/>
    </source>
</evidence>
<dbReference type="Proteomes" id="UP001245370">
    <property type="component" value="Unassembled WGS sequence"/>
</dbReference>
<dbReference type="Pfam" id="PF13816">
    <property type="entry name" value="Dehydratase_hem"/>
    <property type="match status" value="1"/>
</dbReference>
<reference evidence="8 10" key="2">
    <citation type="submission" date="2023-07" db="EMBL/GenBank/DDBJ databases">
        <title>Genomic Encyclopedia of Type Strains, Phase IV (KMG-IV): sequencing the most valuable type-strain genomes for metagenomic binning, comparative biology and taxonomic classification.</title>
        <authorList>
            <person name="Goeker M."/>
        </authorList>
    </citation>
    <scope>NUCLEOTIDE SEQUENCE [LARGE SCALE GENOMIC DNA]</scope>
    <source>
        <strain evidence="8 10">DSM 338</strain>
    </source>
</reference>
<evidence type="ECO:0000313" key="10">
    <source>
        <dbReference type="Proteomes" id="UP001245370"/>
    </source>
</evidence>
<accession>A0A9W6CPY6</accession>
<organism evidence="7 9">
    <name type="scientific">Xanthobacter flavus</name>
    <dbReference type="NCBI Taxonomy" id="281"/>
    <lineage>
        <taxon>Bacteria</taxon>
        <taxon>Pseudomonadati</taxon>
        <taxon>Pseudomonadota</taxon>
        <taxon>Alphaproteobacteria</taxon>
        <taxon>Hyphomicrobiales</taxon>
        <taxon>Xanthobacteraceae</taxon>
        <taxon>Xanthobacter</taxon>
    </lineage>
</organism>
<comment type="caution">
    <text evidence="7">The sequence shown here is derived from an EMBL/GenBank/DDBJ whole genome shotgun (WGS) entry which is preliminary data.</text>
</comment>
<reference evidence="7" key="1">
    <citation type="submission" date="2022-12" db="EMBL/GenBank/DDBJ databases">
        <title>Reference genome sequencing for broad-spectrum identification of bacterial and archaeal isolates by mass spectrometry.</title>
        <authorList>
            <person name="Sekiguchi Y."/>
            <person name="Tourlousse D.M."/>
        </authorList>
    </citation>
    <scope>NUCLEOTIDE SEQUENCE</scope>
    <source>
        <strain evidence="7">301</strain>
    </source>
</reference>
<gene>
    <name evidence="8" type="ORF">GGQ86_003906</name>
    <name evidence="7" type="ORF">XFLAVUS301_37100</name>
</gene>
<keyword evidence="3" id="KW-0479">Metal-binding</keyword>
<keyword evidence="10" id="KW-1185">Reference proteome</keyword>
<dbReference type="AlphaFoldDB" id="A0A9W6CPY6"/>
<keyword evidence="4" id="KW-0408">Iron</keyword>
<comment type="cofactor">
    <cofactor evidence="1">
        <name>heme b</name>
        <dbReference type="ChEBI" id="CHEBI:60344"/>
    </cofactor>
</comment>
<evidence type="ECO:0000256" key="3">
    <source>
        <dbReference type="ARBA" id="ARBA00022723"/>
    </source>
</evidence>
<evidence type="ECO:0000256" key="1">
    <source>
        <dbReference type="ARBA" id="ARBA00001970"/>
    </source>
</evidence>
<dbReference type="GO" id="GO:0016829">
    <property type="term" value="F:lyase activity"/>
    <property type="evidence" value="ECO:0007669"/>
    <property type="project" value="UniProtKB-KW"/>
</dbReference>
<dbReference type="GeneID" id="95764488"/>
<evidence type="ECO:0000256" key="6">
    <source>
        <dbReference type="ARBA" id="ARBA00034312"/>
    </source>
</evidence>
<evidence type="ECO:0000256" key="4">
    <source>
        <dbReference type="ARBA" id="ARBA00023004"/>
    </source>
</evidence>
<evidence type="ECO:0000313" key="8">
    <source>
        <dbReference type="EMBL" id="MDR6335411.1"/>
    </source>
</evidence>
<keyword evidence="5" id="KW-0456">Lyase</keyword>
<evidence type="ECO:0000256" key="2">
    <source>
        <dbReference type="ARBA" id="ARBA00022617"/>
    </source>
</evidence>
<evidence type="ECO:0000313" key="9">
    <source>
        <dbReference type="Proteomes" id="UP001144397"/>
    </source>
</evidence>
<dbReference type="Proteomes" id="UP001144397">
    <property type="component" value="Unassembled WGS sequence"/>
</dbReference>
<proteinExistence type="inferred from homology"/>
<protein>
    <submittedName>
        <fullName evidence="7">Phenylacetaldoxime dehydratase</fullName>
    </submittedName>
</protein>